<feature type="compositionally biased region" description="Acidic residues" evidence="2">
    <location>
        <begin position="1941"/>
        <end position="1954"/>
    </location>
</feature>
<feature type="compositionally biased region" description="Low complexity" evidence="2">
    <location>
        <begin position="2514"/>
        <end position="2524"/>
    </location>
</feature>
<feature type="region of interest" description="Disordered" evidence="2">
    <location>
        <begin position="826"/>
        <end position="855"/>
    </location>
</feature>
<feature type="compositionally biased region" description="Low complexity" evidence="2">
    <location>
        <begin position="917"/>
        <end position="926"/>
    </location>
</feature>
<feature type="region of interest" description="Disordered" evidence="2">
    <location>
        <begin position="1532"/>
        <end position="1562"/>
    </location>
</feature>
<feature type="compositionally biased region" description="Basic and acidic residues" evidence="2">
    <location>
        <begin position="1095"/>
        <end position="1107"/>
    </location>
</feature>
<feature type="compositionally biased region" description="Basic residues" evidence="2">
    <location>
        <begin position="1619"/>
        <end position="1643"/>
    </location>
</feature>
<feature type="region of interest" description="Disordered" evidence="2">
    <location>
        <begin position="1371"/>
        <end position="1482"/>
    </location>
</feature>
<proteinExistence type="predicted"/>
<evidence type="ECO:0000313" key="4">
    <source>
        <dbReference type="Proteomes" id="UP000006906"/>
    </source>
</evidence>
<feature type="compositionally biased region" description="Low complexity" evidence="2">
    <location>
        <begin position="2455"/>
        <end position="2464"/>
    </location>
</feature>
<dbReference type="RefSeq" id="XP_042919070.1">
    <property type="nucleotide sequence ID" value="XM_043068909.1"/>
</dbReference>
<feature type="compositionally biased region" description="Low complexity" evidence="2">
    <location>
        <begin position="1786"/>
        <end position="1795"/>
    </location>
</feature>
<feature type="compositionally biased region" description="Low complexity" evidence="2">
    <location>
        <begin position="2407"/>
        <end position="2434"/>
    </location>
</feature>
<sequence>MSRHAKAGAGASAGAGSSSEEGLAAVEAKLAQFRQLYSNYRKDESSQLRSLLASQVGASPAAAGAAASGRAPQADAVPAKSALKGSKAQRSSSGAKQRPQSPAAKAAAAHVRAATGSPSQKSQPIPSGHGLEVGPDQLATVRTLLTELDVKDLTLSNLQSQLGNLQAQLHLQEAREDEARADYQRQINQLQEKLGSTSEKLHRLETERWEVLEAVSTVAAGSSAMDREQRELERTRLALVDKEREVAAREAVATANIQASIAPERLALEDLSLLATHYAELNGALDRADAAVRRRVLLLAGHNPLADGEEGRLDGSSALVVAGKRLAAAVDMSHEPCLGYLQVVREGLIAANSYVGAHAGAQRHSSAVLAAPIVRHLQQQAAGLSRALVLLASEVEADAARLALVEAQGRERDGQLADALADVRRLTAEAALAAQAAGLAQQLREQRQENEALQSRLRSMRKKLKVAFEEVTAQNRELREKLAAAQAAREDDGSRMSGQVQRLQDDFTAARKQLQVHQKREAKLVAELAEARQLVAAALERGEGLQRELEAALDRAERAEARVADLEAESRGQRALALRAAKEHEAQLVELRAEVQEQLETVVQSYSEELSALQQQLERVEAQQAATAAGLRGPGAAAAGNASGAAASTGAASAGRAEAWRMAYEEVREVAHTLKDQLDAAEAENSRLQAHLQRLTTVAVSTAAATVRITPRKDVAAVGTPPAAAAPALPAPPAAANPPPSQQDAGTGALVAVAPPAVEQELGRSVLMQSAQATEAVTAPGTSRTASRTSSAAASHPTAQAAAIAAAAAVVSRRADAISETERLLTRQKSAQTDAPPQEPRALMPPASPPMVVAPQPIPTSQLVIVVRQEPAPRSSHHHHHHRSSRGRSHSRSPSRASSGGTSASSPPHRHRSRGRTATATAATATMDTPSRSVGVGDANVRAPQTEDVAVEAAIRSGAGSVSTPPDLRSGGSANRRGQHPQSEPSYDEGEEGEEGEEADEYEEDGLEDEEGGGMVTDVDLDKKGLALHVAALQEQLAALTHQNSIITSQVIEMRQDQERWSSRRSSPARTGGYGSVTGPYGTPSYARDTAQPDLETHGGQEVEQRQHAPSQRPQPQAASGRSSLPRMASPASAAAQSQAGPTPLSAQQQQQGVDPQASTPDGPAQSAASAHSAPLPRPPAPAPAQQQQRRQAPPPRQQRQHPEEDWHEAEAMYGEEDLELEEDDEREEEMRAVEQLPDPSHGSTSLGPAGSGSAGAGAVATSTSAAAAQARSELAALRAQYAELQSRYQRQSVRQQELQDALLNVASGKHQAAGSRTSSGLLTMVPAAHPGAAAAAGGAAVQVRSQAGQGHAPAAARAAAIVGVTGGHTSSRVLQSDARDQQQKQEQHTLNGTLEHNLRPTPSLNMPPQSAKSQLTSALKSQQPRLVEQSQQQHLGHHRVPQQQPPAEPRDGLPIREASRAAMASGSSHPSRSHSPTPSHSYVTYGSGSACGSWGLPPLDPVSLPADHPLQATTQDRTRRMSWKDAADMMVDGSGKRGWQEEASEEREEMEQPRHQSAAWQEEAWERDFELEQEQELAAAGHLEHQEQESGSVEDGPSGGDAGVDGDEEQEGEGGHLHQPRHASPRRPRKYLRARHHHHIHQHALTSQRPQHHHHLHSHQQESAPAAVAAPQQQQRPAAGLPLAPARPQQAAPAGTSQPRDQPPAQPSPQLPLQLPPQQLWPFTGSRVSSSDSAGVGLHATRPTTSSRASAAPAARQALQHQQQRPLQPEPASRQPHYYGRVGGAAAAPEAAQHPPEPRPLQPATLTQHTQQSRRQPLTMQPAAALPPQPLSPTTSLSQQSLLPQRSGDLYINTTPFFPLGPETSDFLDRAASIEVGIRHDPDLATTAADVDGAHGEVYEGGEESGPGSPPVSSGPGHPDRHHHQQYHHHHQTHHRTPSYDDDEDEEEYDDVDVGGMGGGTGSGMEPDDGDDNGIHDDLDLEDPGRATMGSASTYTFEDYDPEELAGEEDEAEDDPVGSNAGHSRAVSSSSSTGTGAGNTGSGEDAAAPGAGAPAAAAAGLSGLRSPKHTTASFRPVPQRGEAGGSSGTHAHDRAAGASGAAYPENGSFSAAAAAPAGPATAAQPPAAAGGLSGVQPQRVGGRAAAGSANTAAAAAAAATPDGPPVPPDVLARMAEHAGDEGLARPSTAVPSALRHSEPGVGPPVPPEVLSYMQQYTGGGEGDGRPPTASPSVLRAGAGSREVPVPPEVLSYMQQYTGDEGHARPSTAAPSVLAANRSMPELPVPEPVLHTAMLFQTGGEGISRPTTAPSSDERRTRLTAAASAPQLAPLPAALGPNAASSSPDRSPAHGAIAAAAAATSGGGSSGGAGRISPSSGVVQSASSPRLPLPAAPLRPPLQAPPTLAFQPQYLQPQPHLNLQPPQPHLQPVDLQPPSEAAGPVVRHFRHSSGSVGQGELLYEGEGLIRQDTGSSGRGAATMAPASVSASVHVSSSEAGLGGAAAAADPDSDGEQWPADGPGSSAAASDDDQGCGYSHVPPSGYERRQAVAADAAADTEADWRRDAALGHHDEGHEDEGIFLDDGHDGPEEAARQERDLDGEHVHVDYEAEEGGYEAEGPAAEPHLLHDPQDMHDQQFWQQLLEEAGFGEESNRAHLGAEEQGEEQEGQGDEEGLAGGGSMEVCEEEEVDDDGGIAELGVRGMGSQDEEEDGEDETGSSSMGVSHAMPSFSSAATFSDLPLQPQLPLPSTAAVAALQPRLQQPAQQHLLLQPQLLHMEEGDDEDGGVDDESGAFRVVVGSWLSRPATSAAAAPPLPAPATAGWQRGSAGPSPLGPAAAGSGSGAQQHARPNAAAASTGARGRSRQAAAAGLAGVAQQPAAAEQQVPARRRSLGQELALEAPYDPGAVDPDPQSAVWLLGAGLGVPHGEEGSDWERSSAASWA</sequence>
<feature type="compositionally biased region" description="Low complexity" evidence="2">
    <location>
        <begin position="53"/>
        <end position="76"/>
    </location>
</feature>
<feature type="compositionally biased region" description="Low complexity" evidence="2">
    <location>
        <begin position="2803"/>
        <end position="2883"/>
    </location>
</feature>
<feature type="compositionally biased region" description="Low complexity" evidence="2">
    <location>
        <begin position="1122"/>
        <end position="1140"/>
    </location>
</feature>
<feature type="compositionally biased region" description="Low complexity" evidence="2">
    <location>
        <begin position="2480"/>
        <end position="2505"/>
    </location>
</feature>
<feature type="coiled-coil region" evidence="1">
    <location>
        <begin position="155"/>
        <end position="245"/>
    </location>
</feature>
<feature type="compositionally biased region" description="Basic and acidic residues" evidence="2">
    <location>
        <begin position="2923"/>
        <end position="2932"/>
    </location>
</feature>
<accession>A0A2K3D6F9</accession>
<feature type="compositionally biased region" description="Low complexity" evidence="2">
    <location>
        <begin position="1164"/>
        <end position="1175"/>
    </location>
</feature>
<feature type="compositionally biased region" description="Low complexity" evidence="2">
    <location>
        <begin position="1833"/>
        <end position="1842"/>
    </location>
</feature>
<feature type="region of interest" description="Disordered" evidence="2">
    <location>
        <begin position="1897"/>
        <end position="2247"/>
    </location>
</feature>
<feature type="region of interest" description="Disordered" evidence="2">
    <location>
        <begin position="955"/>
        <end position="1017"/>
    </location>
</feature>
<feature type="compositionally biased region" description="Low complexity" evidence="2">
    <location>
        <begin position="2319"/>
        <end position="2360"/>
    </location>
</feature>
<feature type="coiled-coil region" evidence="1">
    <location>
        <begin position="429"/>
        <end position="623"/>
    </location>
</feature>
<dbReference type="KEGG" id="cre:CHLRE_12g547651v5"/>
<feature type="region of interest" description="Disordered" evidence="2">
    <location>
        <begin position="871"/>
        <end position="943"/>
    </location>
</feature>
<feature type="compositionally biased region" description="Basic and acidic residues" evidence="2">
    <location>
        <begin position="1449"/>
        <end position="1460"/>
    </location>
</feature>
<feature type="compositionally biased region" description="Polar residues" evidence="2">
    <location>
        <begin position="1108"/>
        <end position="1121"/>
    </location>
</feature>
<keyword evidence="4" id="KW-1185">Reference proteome</keyword>
<dbReference type="ExpressionAtlas" id="A0A2K3D6F9">
    <property type="expression patterns" value="baseline and differential"/>
</dbReference>
<feature type="compositionally biased region" description="Basic and acidic residues" evidence="2">
    <location>
        <begin position="2175"/>
        <end position="2184"/>
    </location>
</feature>
<feature type="compositionally biased region" description="Pro residues" evidence="2">
    <location>
        <begin position="729"/>
        <end position="741"/>
    </location>
</feature>
<reference evidence="3 4" key="1">
    <citation type="journal article" date="2007" name="Science">
        <title>The Chlamydomonas genome reveals the evolution of key animal and plant functions.</title>
        <authorList>
            <person name="Merchant S.S."/>
            <person name="Prochnik S.E."/>
            <person name="Vallon O."/>
            <person name="Harris E.H."/>
            <person name="Karpowicz S.J."/>
            <person name="Witman G.B."/>
            <person name="Terry A."/>
            <person name="Salamov A."/>
            <person name="Fritz-Laylin L.K."/>
            <person name="Marechal-Drouard L."/>
            <person name="Marshall W.F."/>
            <person name="Qu L.H."/>
            <person name="Nelson D.R."/>
            <person name="Sanderfoot A.A."/>
            <person name="Spalding M.H."/>
            <person name="Kapitonov V.V."/>
            <person name="Ren Q."/>
            <person name="Ferris P."/>
            <person name="Lindquist E."/>
            <person name="Shapiro H."/>
            <person name="Lucas S.M."/>
            <person name="Grimwood J."/>
            <person name="Schmutz J."/>
            <person name="Cardol P."/>
            <person name="Cerutti H."/>
            <person name="Chanfreau G."/>
            <person name="Chen C.L."/>
            <person name="Cognat V."/>
            <person name="Croft M.T."/>
            <person name="Dent R."/>
            <person name="Dutcher S."/>
            <person name="Fernandez E."/>
            <person name="Fukuzawa H."/>
            <person name="Gonzalez-Ballester D."/>
            <person name="Gonzalez-Halphen D."/>
            <person name="Hallmann A."/>
            <person name="Hanikenne M."/>
            <person name="Hippler M."/>
            <person name="Inwood W."/>
            <person name="Jabbari K."/>
            <person name="Kalanon M."/>
            <person name="Kuras R."/>
            <person name="Lefebvre P.A."/>
            <person name="Lemaire S.D."/>
            <person name="Lobanov A.V."/>
            <person name="Lohr M."/>
            <person name="Manuell A."/>
            <person name="Meier I."/>
            <person name="Mets L."/>
            <person name="Mittag M."/>
            <person name="Mittelmeier T."/>
            <person name="Moroney J.V."/>
            <person name="Moseley J."/>
            <person name="Napoli C."/>
            <person name="Nedelcu A.M."/>
            <person name="Niyogi K."/>
            <person name="Novoselov S.V."/>
            <person name="Paulsen I.T."/>
            <person name="Pazour G."/>
            <person name="Purton S."/>
            <person name="Ral J.P."/>
            <person name="Riano-Pachon D.M."/>
            <person name="Riekhof W."/>
            <person name="Rymarquis L."/>
            <person name="Schroda M."/>
            <person name="Stern D."/>
            <person name="Umen J."/>
            <person name="Willows R."/>
            <person name="Wilson N."/>
            <person name="Zimmer S.L."/>
            <person name="Allmer J."/>
            <person name="Balk J."/>
            <person name="Bisova K."/>
            <person name="Chen C.J."/>
            <person name="Elias M."/>
            <person name="Gendler K."/>
            <person name="Hauser C."/>
            <person name="Lamb M.R."/>
            <person name="Ledford H."/>
            <person name="Long J.C."/>
            <person name="Minagawa J."/>
            <person name="Page M.D."/>
            <person name="Pan J."/>
            <person name="Pootakham W."/>
            <person name="Roje S."/>
            <person name="Rose A."/>
            <person name="Stahlberg E."/>
            <person name="Terauchi A.M."/>
            <person name="Yang P."/>
            <person name="Ball S."/>
            <person name="Bowler C."/>
            <person name="Dieckmann C.L."/>
            <person name="Gladyshev V.N."/>
            <person name="Green P."/>
            <person name="Jorgensen R."/>
            <person name="Mayfield S."/>
            <person name="Mueller-Roeber B."/>
            <person name="Rajamani S."/>
            <person name="Sayre R.T."/>
            <person name="Brokstein P."/>
            <person name="Dubchak I."/>
            <person name="Goodstein D."/>
            <person name="Hornick L."/>
            <person name="Huang Y.W."/>
            <person name="Jhaveri J."/>
            <person name="Luo Y."/>
            <person name="Martinez D."/>
            <person name="Ngau W.C."/>
            <person name="Otillar B."/>
            <person name="Poliakov A."/>
            <person name="Porter A."/>
            <person name="Szajkowski L."/>
            <person name="Werner G."/>
            <person name="Zhou K."/>
            <person name="Grigoriev I.V."/>
            <person name="Rokhsar D.S."/>
            <person name="Grossman A.R."/>
        </authorList>
    </citation>
    <scope>NUCLEOTIDE SEQUENCE [LARGE SCALE GENOMIC DNA]</scope>
    <source>
        <strain evidence="4">CC-503</strain>
        <strain evidence="3">CC-503 cw92 mt+</strain>
    </source>
</reference>
<dbReference type="EMBL" id="CM008973">
    <property type="protein sequence ID" value="PNW76107.1"/>
    <property type="molecule type" value="Genomic_DNA"/>
</dbReference>
<feature type="region of interest" description="Disordered" evidence="2">
    <location>
        <begin position="2298"/>
        <end position="2723"/>
    </location>
</feature>
<feature type="region of interest" description="Disordered" evidence="2">
    <location>
        <begin position="728"/>
        <end position="747"/>
    </location>
</feature>
<name>A0A2K3D6F9_CHLRE</name>
<feature type="region of interest" description="Disordered" evidence="2">
    <location>
        <begin position="1583"/>
        <end position="1842"/>
    </location>
</feature>
<feature type="compositionally biased region" description="Polar residues" evidence="2">
    <location>
        <begin position="1389"/>
        <end position="1435"/>
    </location>
</feature>
<feature type="compositionally biased region" description="Low complexity" evidence="2">
    <location>
        <begin position="1665"/>
        <end position="1696"/>
    </location>
</feature>
<dbReference type="PANTHER" id="PTHR45615">
    <property type="entry name" value="MYOSIN HEAVY CHAIN, NON-MUSCLE"/>
    <property type="match status" value="1"/>
</dbReference>
<dbReference type="Gramene" id="PNW76106">
    <property type="protein sequence ID" value="PNW76106"/>
    <property type="gene ID" value="CHLRE_12g547651v5"/>
</dbReference>
<reference evidence="3" key="2">
    <citation type="submission" date="2017-07" db="EMBL/GenBank/DDBJ databases">
        <title>WGS assembly of Chlamydomonas reinhardtii.</title>
        <authorList>
            <consortium name="Chlamydomonas Annotation Team"/>
            <consortium name="JGI Annotation Team"/>
            <person name="Merchant S.S."/>
            <person name="Prochnik S.E."/>
            <person name="Vallon O."/>
            <person name="Harris E.H."/>
            <person name="Karpowicz S.J."/>
            <person name="Witman G.B."/>
            <person name="Terry A."/>
            <person name="Salamov A."/>
            <person name="Fritz-Laylin L.K."/>
            <person name="Marechal-Drouard L."/>
            <person name="Marshall W.F."/>
            <person name="Qu L.H."/>
            <person name="Nelson D.R."/>
            <person name="Sanderfoot A.A."/>
            <person name="Spalding M.H."/>
            <person name="Kapitonov V.V."/>
            <person name="Ren Q."/>
            <person name="Ferris P."/>
            <person name="Lindquist E."/>
            <person name="Shapiro H."/>
            <person name="Lucas S.M."/>
            <person name="Grimwood J."/>
            <person name="Schmutz J."/>
            <person name="Grigoriev I.V."/>
            <person name="Rokhsar D.S."/>
        </authorList>
    </citation>
    <scope>NUCLEOTIDE SEQUENCE</scope>
    <source>
        <strain evidence="3">CC-503 cw92 mt+</strain>
    </source>
</reference>
<feature type="compositionally biased region" description="Polar residues" evidence="2">
    <location>
        <begin position="1805"/>
        <end position="1816"/>
    </location>
</feature>
<dbReference type="OrthoDB" id="550334at2759"/>
<feature type="region of interest" description="Disordered" evidence="2">
    <location>
        <begin position="1"/>
        <end position="23"/>
    </location>
</feature>
<feature type="compositionally biased region" description="Acidic residues" evidence="2">
    <location>
        <begin position="2776"/>
        <end position="2788"/>
    </location>
</feature>
<feature type="compositionally biased region" description="Pro residues" evidence="2">
    <location>
        <begin position="2387"/>
        <end position="2400"/>
    </location>
</feature>
<evidence type="ECO:0000256" key="2">
    <source>
        <dbReference type="SAM" id="MobiDB-lite"/>
    </source>
</evidence>
<protein>
    <submittedName>
        <fullName evidence="3">Uncharacterized protein</fullName>
    </submittedName>
</protein>
<feature type="compositionally biased region" description="Basic residues" evidence="2">
    <location>
        <begin position="875"/>
        <end position="893"/>
    </location>
</feature>
<dbReference type="GeneID" id="5719609"/>
<feature type="region of interest" description="Disordered" evidence="2">
    <location>
        <begin position="2803"/>
        <end position="2908"/>
    </location>
</feature>
<keyword evidence="1" id="KW-0175">Coiled coil</keyword>
<feature type="region of interest" description="Disordered" evidence="2">
    <location>
        <begin position="48"/>
        <end position="134"/>
    </location>
</feature>
<feature type="region of interest" description="Disordered" evidence="2">
    <location>
        <begin position="2770"/>
        <end position="2789"/>
    </location>
</feature>
<dbReference type="PANTHER" id="PTHR45615:SF66">
    <property type="entry name" value="CARD DOMAIN-CONTAINING PROTEIN"/>
    <property type="match status" value="1"/>
</dbReference>
<feature type="compositionally biased region" description="Low complexity" evidence="2">
    <location>
        <begin position="2020"/>
        <end position="2035"/>
    </location>
</feature>
<feature type="compositionally biased region" description="Low complexity" evidence="2">
    <location>
        <begin position="1466"/>
        <end position="1482"/>
    </location>
</feature>
<dbReference type="STRING" id="3055.A0A2K3D6F9"/>
<feature type="compositionally biased region" description="Basic and acidic residues" evidence="2">
    <location>
        <begin position="1378"/>
        <end position="1388"/>
    </location>
</feature>
<feature type="compositionally biased region" description="Basic and acidic residues" evidence="2">
    <location>
        <begin position="2622"/>
        <end position="2632"/>
    </location>
</feature>
<evidence type="ECO:0000256" key="1">
    <source>
        <dbReference type="SAM" id="Coils"/>
    </source>
</evidence>
<organism evidence="3 4">
    <name type="scientific">Chlamydomonas reinhardtii</name>
    <name type="common">Chlamydomonas smithii</name>
    <dbReference type="NCBI Taxonomy" id="3055"/>
    <lineage>
        <taxon>Eukaryota</taxon>
        <taxon>Viridiplantae</taxon>
        <taxon>Chlorophyta</taxon>
        <taxon>core chlorophytes</taxon>
        <taxon>Chlorophyceae</taxon>
        <taxon>CS clade</taxon>
        <taxon>Chlamydomonadales</taxon>
        <taxon>Chlamydomonadaceae</taxon>
        <taxon>Chlamydomonas</taxon>
    </lineage>
</organism>
<feature type="coiled-coil region" evidence="1">
    <location>
        <begin position="1268"/>
        <end position="1302"/>
    </location>
</feature>
<gene>
    <name evidence="3" type="ORF">CHLRE_12g547651v5</name>
</gene>
<feature type="region of interest" description="Disordered" evidence="2">
    <location>
        <begin position="1056"/>
        <end position="1258"/>
    </location>
</feature>
<feature type="compositionally biased region" description="Low complexity" evidence="2">
    <location>
        <begin position="95"/>
        <end position="114"/>
    </location>
</feature>
<feature type="compositionally biased region" description="Acidic residues" evidence="2">
    <location>
        <begin position="1999"/>
        <end position="2017"/>
    </location>
</feature>
<feature type="compositionally biased region" description="Low complexity" evidence="2">
    <location>
        <begin position="894"/>
        <end position="907"/>
    </location>
</feature>
<dbReference type="Proteomes" id="UP000006906">
    <property type="component" value="Chromosome 12"/>
</dbReference>
<feature type="compositionally biased region" description="Acidic residues" evidence="2">
    <location>
        <begin position="2680"/>
        <end position="2691"/>
    </location>
</feature>
<feature type="compositionally biased region" description="Basic and acidic residues" evidence="2">
    <location>
        <begin position="2557"/>
        <end position="2605"/>
    </location>
</feature>
<feature type="compositionally biased region" description="Acidic residues" evidence="2">
    <location>
        <begin position="2703"/>
        <end position="2713"/>
    </location>
</feature>
<feature type="compositionally biased region" description="Acidic residues" evidence="2">
    <location>
        <begin position="986"/>
        <end position="1012"/>
    </location>
</feature>
<evidence type="ECO:0000313" key="3">
    <source>
        <dbReference type="EMBL" id="PNW76107.1"/>
    </source>
</evidence>
<feature type="compositionally biased region" description="Low complexity" evidence="2">
    <location>
        <begin position="2112"/>
        <end position="2131"/>
    </location>
</feature>
<feature type="compositionally biased region" description="Low complexity" evidence="2">
    <location>
        <begin position="2371"/>
        <end position="2386"/>
    </location>
</feature>
<feature type="compositionally biased region" description="Low complexity" evidence="2">
    <location>
        <begin position="1712"/>
        <end position="1723"/>
    </location>
</feature>
<feature type="compositionally biased region" description="Low complexity" evidence="2">
    <location>
        <begin position="2146"/>
        <end position="2160"/>
    </location>
</feature>
<feature type="compositionally biased region" description="Acidic residues" evidence="2">
    <location>
        <begin position="1214"/>
        <end position="1228"/>
    </location>
</feature>
<feature type="compositionally biased region" description="Pro residues" evidence="2">
    <location>
        <begin position="1702"/>
        <end position="1711"/>
    </location>
</feature>
<dbReference type="Gramene" id="PNW76107">
    <property type="protein sequence ID" value="PNW76107"/>
    <property type="gene ID" value="CHLRE_12g547651v5"/>
</dbReference>
<dbReference type="RefSeq" id="XP_042919069.1">
    <property type="nucleotide sequence ID" value="XM_043068907.1"/>
</dbReference>
<feature type="compositionally biased region" description="Low complexity" evidence="2">
    <location>
        <begin position="778"/>
        <end position="794"/>
    </location>
</feature>
<feature type="compositionally biased region" description="Acidic residues" evidence="2">
    <location>
        <begin position="2658"/>
        <end position="2671"/>
    </location>
</feature>
<feature type="compositionally biased region" description="Low complexity" evidence="2">
    <location>
        <begin position="2043"/>
        <end position="2061"/>
    </location>
</feature>
<feature type="region of interest" description="Disordered" evidence="2">
    <location>
        <begin position="2920"/>
        <end position="2939"/>
    </location>
</feature>
<feature type="region of interest" description="Disordered" evidence="2">
    <location>
        <begin position="773"/>
        <end position="794"/>
    </location>
</feature>
<feature type="compositionally biased region" description="Low complexity" evidence="2">
    <location>
        <begin position="7"/>
        <end position="23"/>
    </location>
</feature>
<feature type="compositionally biased region" description="Low complexity" evidence="2">
    <location>
        <begin position="1740"/>
        <end position="1768"/>
    </location>
</feature>
<feature type="compositionally biased region" description="Gly residues" evidence="2">
    <location>
        <begin position="2361"/>
        <end position="2370"/>
    </location>
</feature>
<dbReference type="EMBL" id="CM008973">
    <property type="protein sequence ID" value="PNW76106.1"/>
    <property type="molecule type" value="Genomic_DNA"/>
</dbReference>
<feature type="compositionally biased region" description="Polar residues" evidence="2">
    <location>
        <begin position="116"/>
        <end position="125"/>
    </location>
</feature>
<feature type="compositionally biased region" description="Basic residues" evidence="2">
    <location>
        <begin position="1921"/>
        <end position="1938"/>
    </location>
</feature>
<feature type="coiled-coil region" evidence="1">
    <location>
        <begin position="664"/>
        <end position="698"/>
    </location>
</feature>
<feature type="compositionally biased region" description="Basic and acidic residues" evidence="2">
    <location>
        <begin position="1201"/>
        <end position="1211"/>
    </location>
</feature>